<evidence type="ECO:0000313" key="5">
    <source>
        <dbReference type="Proteomes" id="UP001454036"/>
    </source>
</evidence>
<evidence type="ECO:0000259" key="3">
    <source>
        <dbReference type="PROSITE" id="PS51184"/>
    </source>
</evidence>
<dbReference type="SMART" id="SM00545">
    <property type="entry name" value="JmjN"/>
    <property type="match status" value="1"/>
</dbReference>
<keyword evidence="5" id="KW-1185">Reference proteome</keyword>
<dbReference type="Pfam" id="PF02373">
    <property type="entry name" value="JmjC"/>
    <property type="match status" value="1"/>
</dbReference>
<comment type="caution">
    <text evidence="4">The sequence shown here is derived from an EMBL/GenBank/DDBJ whole genome shotgun (WGS) entry which is preliminary data.</text>
</comment>
<name>A0AAV3PRR9_LITER</name>
<dbReference type="PROSITE" id="PS51183">
    <property type="entry name" value="JMJN"/>
    <property type="match status" value="1"/>
</dbReference>
<feature type="region of interest" description="Disordered" evidence="1">
    <location>
        <begin position="543"/>
        <end position="566"/>
    </location>
</feature>
<dbReference type="GO" id="GO:0005634">
    <property type="term" value="C:nucleus"/>
    <property type="evidence" value="ECO:0007669"/>
    <property type="project" value="TreeGrafter"/>
</dbReference>
<dbReference type="Gene3D" id="2.60.120.650">
    <property type="entry name" value="Cupin"/>
    <property type="match status" value="1"/>
</dbReference>
<gene>
    <name evidence="4" type="ORF">LIER_12052</name>
</gene>
<evidence type="ECO:0000259" key="2">
    <source>
        <dbReference type="PROSITE" id="PS51183"/>
    </source>
</evidence>
<dbReference type="EMBL" id="BAABME010002281">
    <property type="protein sequence ID" value="GAA0153930.1"/>
    <property type="molecule type" value="Genomic_DNA"/>
</dbReference>
<accession>A0AAV3PRR9</accession>
<dbReference type="PROSITE" id="PS51184">
    <property type="entry name" value="JMJC"/>
    <property type="match status" value="1"/>
</dbReference>
<dbReference type="Pfam" id="PF02375">
    <property type="entry name" value="JmjN"/>
    <property type="match status" value="1"/>
</dbReference>
<dbReference type="GO" id="GO:0032452">
    <property type="term" value="F:histone demethylase activity"/>
    <property type="evidence" value="ECO:0007669"/>
    <property type="project" value="TreeGrafter"/>
</dbReference>
<dbReference type="PANTHER" id="PTHR10694">
    <property type="entry name" value="LYSINE-SPECIFIC DEMETHYLASE"/>
    <property type="match status" value="1"/>
</dbReference>
<organism evidence="4 5">
    <name type="scientific">Lithospermum erythrorhizon</name>
    <name type="common">Purple gromwell</name>
    <name type="synonym">Lithospermum officinale var. erythrorhizon</name>
    <dbReference type="NCBI Taxonomy" id="34254"/>
    <lineage>
        <taxon>Eukaryota</taxon>
        <taxon>Viridiplantae</taxon>
        <taxon>Streptophyta</taxon>
        <taxon>Embryophyta</taxon>
        <taxon>Tracheophyta</taxon>
        <taxon>Spermatophyta</taxon>
        <taxon>Magnoliopsida</taxon>
        <taxon>eudicotyledons</taxon>
        <taxon>Gunneridae</taxon>
        <taxon>Pentapetalae</taxon>
        <taxon>asterids</taxon>
        <taxon>lamiids</taxon>
        <taxon>Boraginales</taxon>
        <taxon>Boraginaceae</taxon>
        <taxon>Boraginoideae</taxon>
        <taxon>Lithospermeae</taxon>
        <taxon>Lithospermum</taxon>
    </lineage>
</organism>
<feature type="domain" description="JmjN" evidence="2">
    <location>
        <begin position="17"/>
        <end position="58"/>
    </location>
</feature>
<protein>
    <submittedName>
        <fullName evidence="4">Histone modifying enzyme</fullName>
    </submittedName>
</protein>
<dbReference type="Proteomes" id="UP001454036">
    <property type="component" value="Unassembled WGS sequence"/>
</dbReference>
<dbReference type="InterPro" id="IPR003349">
    <property type="entry name" value="JmjN"/>
</dbReference>
<evidence type="ECO:0000313" key="4">
    <source>
        <dbReference type="EMBL" id="GAA0153930.1"/>
    </source>
</evidence>
<reference evidence="4 5" key="1">
    <citation type="submission" date="2024-01" db="EMBL/GenBank/DDBJ databases">
        <title>The complete chloroplast genome sequence of Lithospermum erythrorhizon: insights into the phylogenetic relationship among Boraginaceae species and the maternal lineages of purple gromwells.</title>
        <authorList>
            <person name="Okada T."/>
            <person name="Watanabe K."/>
        </authorList>
    </citation>
    <scope>NUCLEOTIDE SEQUENCE [LARGE SCALE GENOMIC DNA]</scope>
</reference>
<dbReference type="AlphaFoldDB" id="A0AAV3PRR9"/>
<dbReference type="GO" id="GO:0000785">
    <property type="term" value="C:chromatin"/>
    <property type="evidence" value="ECO:0007669"/>
    <property type="project" value="TreeGrafter"/>
</dbReference>
<proteinExistence type="predicted"/>
<feature type="domain" description="JmjC" evidence="3">
    <location>
        <begin position="157"/>
        <end position="330"/>
    </location>
</feature>
<evidence type="ECO:0000256" key="1">
    <source>
        <dbReference type="SAM" id="MobiDB-lite"/>
    </source>
</evidence>
<dbReference type="PANTHER" id="PTHR10694:SF121">
    <property type="entry name" value="LYSINE-SPECIFIC DEMETHYLASE JMJ706-LIKE"/>
    <property type="match status" value="1"/>
</dbReference>
<dbReference type="SUPFAM" id="SSF51197">
    <property type="entry name" value="Clavaminate synthase-like"/>
    <property type="match status" value="1"/>
</dbReference>
<sequence>MYDANQYSWIWREVKHCPVYHPTQQQCEDPLLYLHSIAEEASQYGICKIVPPLQVFIPSTKMLMQHTKFETFVHPLRADMNNGATITYSKGRKLSPREFLAFANKASTDWYGFSQGIGAPMHLESEFWHELLHRQDKEVLIGVNMDSPSFSTSSPDPFGSSNWNLKKFPKLPNSLLRHMDADAIQGVTKPMLHLGMLFGMFAWHVEENYLFSISYHHMGEPKVWYAVPGSKAELLEEVVEKHIFNCQFPLARGKNVADVLAKGSCMCPPNMLMDHGVPVFRACQMPGEFVLTFPKAYHAGFSTGFNFCETINFATTDWLSFGARGCLNYAQIETSHIIPYEELVCKESMVLWNDFGRELSNVQRESAIAFSILVRTHHLIRWCLWRLKGESVTIVPKSGDIINCSKCHRNCYIAYMTCKESPSPTCMFHDVKEVEDDFKIFVHEDILAIEAKAKLLEENNKVKEKVMDHICWMGKSDLFRWMLTAVLKGGYHPYCHIKEYSWLHQERKPSRSSWVASNNCQIKKESSSGCGRVLSNNSQIKKESSSGRGRVLSNNSQIKKESSSGLGRVLSNNSQIKKEITLRSGRIVGNNCQIKK</sequence>
<dbReference type="InterPro" id="IPR003347">
    <property type="entry name" value="JmjC_dom"/>
</dbReference>
<dbReference type="GO" id="GO:0010468">
    <property type="term" value="P:regulation of gene expression"/>
    <property type="evidence" value="ECO:0007669"/>
    <property type="project" value="TreeGrafter"/>
</dbReference>
<dbReference type="SMART" id="SM00558">
    <property type="entry name" value="JmjC"/>
    <property type="match status" value="1"/>
</dbReference>